<keyword evidence="3" id="KW-1185">Reference proteome</keyword>
<keyword evidence="1" id="KW-0732">Signal</keyword>
<dbReference type="STRING" id="1321606.SAMD00020551_3600"/>
<name>A0A0A8X6B9_MESS1</name>
<organism evidence="2 3">
    <name type="scientific">Mesobacillus selenatarsenatis (strain DSM 18680 / JCM 14380 / FERM P-15431 / SF-1)</name>
    <dbReference type="NCBI Taxonomy" id="1321606"/>
    <lineage>
        <taxon>Bacteria</taxon>
        <taxon>Bacillati</taxon>
        <taxon>Bacillota</taxon>
        <taxon>Bacilli</taxon>
        <taxon>Bacillales</taxon>
        <taxon>Bacillaceae</taxon>
        <taxon>Mesobacillus</taxon>
    </lineage>
</organism>
<feature type="chain" id="PRO_5002043884" evidence="1">
    <location>
        <begin position="28"/>
        <end position="298"/>
    </location>
</feature>
<gene>
    <name evidence="2" type="ORF">SAMD00020551_3600</name>
</gene>
<dbReference type="InterPro" id="IPR022121">
    <property type="entry name" value="Peptidase_M73_camelysin"/>
</dbReference>
<dbReference type="RefSeq" id="WP_041967097.1">
    <property type="nucleotide sequence ID" value="NZ_BASE01000083.1"/>
</dbReference>
<reference evidence="2 3" key="1">
    <citation type="submission" date="2013-06" db="EMBL/GenBank/DDBJ databases">
        <title>Whole genome shotgun sequence of Bacillus selenatarsenatis SF-1.</title>
        <authorList>
            <person name="Kuroda M."/>
            <person name="Sei K."/>
            <person name="Yamashita M."/>
            <person name="Ike M."/>
        </authorList>
    </citation>
    <scope>NUCLEOTIDE SEQUENCE [LARGE SCALE GENOMIC DNA]</scope>
    <source>
        <strain evidence="2 3">SF-1</strain>
    </source>
</reference>
<sequence length="298" mass="32183">MSLKKKITMGALSATLGLSLVAGGTWAAFNDVETVSAGMEAGTLKLDLKKYENKPFNFQISDLKPGDKMTRNIKLVNSGTLAIRDVLMSIESVQFADYVPAEGEAGYEDDDTWGDNNVVQYLNQFRVTVMQVGAEGGSGGFPRELIPADKDVRLGDFYLASGSLAGDDSKLNDGVTQADINTALSNVWGAVDHTYIDAASRRINGATINPNEWTGLPVNPNDDDVVEISIEFVKDNTLNDKGTYVQNKYQGDTATVNFQFEARQWGGQEVTDSDIGAGLKGADKEGYIQTNERANNGN</sequence>
<dbReference type="EMBL" id="BASE01000083">
    <property type="protein sequence ID" value="GAM15443.1"/>
    <property type="molecule type" value="Genomic_DNA"/>
</dbReference>
<dbReference type="Proteomes" id="UP000031014">
    <property type="component" value="Unassembled WGS sequence"/>
</dbReference>
<dbReference type="NCBIfam" id="TIGR04088">
    <property type="entry name" value="cognate_SipW"/>
    <property type="match status" value="1"/>
</dbReference>
<comment type="caution">
    <text evidence="2">The sequence shown here is derived from an EMBL/GenBank/DDBJ whole genome shotgun (WGS) entry which is preliminary data.</text>
</comment>
<evidence type="ECO:0000313" key="3">
    <source>
        <dbReference type="Proteomes" id="UP000031014"/>
    </source>
</evidence>
<dbReference type="InterPro" id="IPR023833">
    <property type="entry name" value="Signal_pept_SipW-depend-type"/>
</dbReference>
<dbReference type="Pfam" id="PF12389">
    <property type="entry name" value="Peptidase_M73"/>
    <property type="match status" value="1"/>
</dbReference>
<accession>A0A0A8X6B9</accession>
<proteinExistence type="predicted"/>
<feature type="signal peptide" evidence="1">
    <location>
        <begin position="1"/>
        <end position="27"/>
    </location>
</feature>
<dbReference type="AlphaFoldDB" id="A0A0A8X6B9"/>
<dbReference type="OrthoDB" id="2660939at2"/>
<protein>
    <submittedName>
        <fullName evidence="2">Stationary phase secreted protein TasA, major protein component of biofilm matrix</fullName>
    </submittedName>
</protein>
<evidence type="ECO:0000256" key="1">
    <source>
        <dbReference type="SAM" id="SignalP"/>
    </source>
</evidence>
<evidence type="ECO:0000313" key="2">
    <source>
        <dbReference type="EMBL" id="GAM15443.1"/>
    </source>
</evidence>